<proteinExistence type="predicted"/>
<name>A0A9D1N9N9_9FIRM</name>
<feature type="region of interest" description="Disordered" evidence="1">
    <location>
        <begin position="1"/>
        <end position="55"/>
    </location>
</feature>
<comment type="caution">
    <text evidence="2">The sequence shown here is derived from an EMBL/GenBank/DDBJ whole genome shotgun (WGS) entry which is preliminary data.</text>
</comment>
<feature type="compositionally biased region" description="Basic and acidic residues" evidence="1">
    <location>
        <begin position="39"/>
        <end position="55"/>
    </location>
</feature>
<evidence type="ECO:0000256" key="1">
    <source>
        <dbReference type="SAM" id="MobiDB-lite"/>
    </source>
</evidence>
<evidence type="ECO:0000313" key="3">
    <source>
        <dbReference type="Proteomes" id="UP000886857"/>
    </source>
</evidence>
<feature type="compositionally biased region" description="Basic and acidic residues" evidence="1">
    <location>
        <begin position="79"/>
        <end position="90"/>
    </location>
</feature>
<accession>A0A9D1N9N9</accession>
<organism evidence="2 3">
    <name type="scientific">Candidatus Limadaptatus stercoripullorum</name>
    <dbReference type="NCBI Taxonomy" id="2840846"/>
    <lineage>
        <taxon>Bacteria</taxon>
        <taxon>Bacillati</taxon>
        <taxon>Bacillota</taxon>
        <taxon>Clostridia</taxon>
        <taxon>Eubacteriales</taxon>
        <taxon>Candidatus Limadaptatus</taxon>
    </lineage>
</organism>
<dbReference type="Proteomes" id="UP000886857">
    <property type="component" value="Unassembled WGS sequence"/>
</dbReference>
<dbReference type="EMBL" id="DVOE01000067">
    <property type="protein sequence ID" value="HIU99068.1"/>
    <property type="molecule type" value="Genomic_DNA"/>
</dbReference>
<feature type="compositionally biased region" description="Basic and acidic residues" evidence="1">
    <location>
        <begin position="1"/>
        <end position="10"/>
    </location>
</feature>
<dbReference type="AlphaFoldDB" id="A0A9D1N9N9"/>
<gene>
    <name evidence="2" type="ORF">IAC73_04440</name>
</gene>
<sequence>MKDKKKRPEDPAEAAALAAPHGELREEKDAAPSAAGSAKADETKEQTARPYGKFRDPDALYGAYLELEKEFTRKSQRLAEAERALSELRAEQPAPEEGEEKLKRETEEFFSALPAACAHAADIANCLKEHPELMREPDCLYKAFARYAAGALRTPEQLMADGQFLKDHVLTSTAVKAAVIGEYLGELRKGAPPAVLGSGGLSCVLPPRTPASIEEAGRLFLKQNS</sequence>
<protein>
    <submittedName>
        <fullName evidence="2">Uncharacterized protein</fullName>
    </submittedName>
</protein>
<reference evidence="2" key="1">
    <citation type="submission" date="2020-10" db="EMBL/GenBank/DDBJ databases">
        <authorList>
            <person name="Gilroy R."/>
        </authorList>
    </citation>
    <scope>NUCLEOTIDE SEQUENCE</scope>
    <source>
        <strain evidence="2">10406</strain>
    </source>
</reference>
<feature type="region of interest" description="Disordered" evidence="1">
    <location>
        <begin position="79"/>
        <end position="103"/>
    </location>
</feature>
<evidence type="ECO:0000313" key="2">
    <source>
        <dbReference type="EMBL" id="HIU99068.1"/>
    </source>
</evidence>
<reference evidence="2" key="2">
    <citation type="journal article" date="2021" name="PeerJ">
        <title>Extensive microbial diversity within the chicken gut microbiome revealed by metagenomics and culture.</title>
        <authorList>
            <person name="Gilroy R."/>
            <person name="Ravi A."/>
            <person name="Getino M."/>
            <person name="Pursley I."/>
            <person name="Horton D.L."/>
            <person name="Alikhan N.F."/>
            <person name="Baker D."/>
            <person name="Gharbi K."/>
            <person name="Hall N."/>
            <person name="Watson M."/>
            <person name="Adriaenssens E.M."/>
            <person name="Foster-Nyarko E."/>
            <person name="Jarju S."/>
            <person name="Secka A."/>
            <person name="Antonio M."/>
            <person name="Oren A."/>
            <person name="Chaudhuri R.R."/>
            <person name="La Ragione R."/>
            <person name="Hildebrand F."/>
            <person name="Pallen M.J."/>
        </authorList>
    </citation>
    <scope>NUCLEOTIDE SEQUENCE</scope>
    <source>
        <strain evidence="2">10406</strain>
    </source>
</reference>